<proteinExistence type="predicted"/>
<gene>
    <name evidence="12" type="ORF">DdX_02081</name>
</gene>
<protein>
    <submittedName>
        <fullName evidence="12">7 transmembrane receptor (Rhodopsin family) domain-containing protein</fullName>
    </submittedName>
</protein>
<keyword evidence="5" id="KW-0297">G-protein coupled receptor</keyword>
<feature type="domain" description="G-protein coupled receptors family 1 profile" evidence="11">
    <location>
        <begin position="48"/>
        <end position="308"/>
    </location>
</feature>
<keyword evidence="8" id="KW-0807">Transducer</keyword>
<dbReference type="CDD" id="cd00637">
    <property type="entry name" value="7tm_classA_rhodopsin-like"/>
    <property type="match status" value="1"/>
</dbReference>
<sequence>MDSSASPIQYVSLGDTIADIALSEKASAGLTATSSILLSVLVVATFISNTLLMATILSSYKLRNTILYLIFCVQALINLYDVITIMFISLLFVANGQWTFGDFMCKLNAWSQQFVFLKTLLSIVLMAIERALGLHGRHLVKARYYMIISVIFTAAACALATPTFLPNFNTRVYRFRYLCAIGSMAPVSYTMVQILIYGGCSFVLLVCFGSLFSYKLDSRSLPVKPQDYGSFIMESRALQDHLVLGRLVLFITLAYLFVQGPYICLSFFVQIRNSGEMIQKFGNMEMEIPQDVDTLLTWLRFFFPLIIFGTCHDIWTKLTNLIFCRRSALPVWSWGYGMGAPKNSTMMGPDNVLTLVATEDGLQLRVPTNYNSPNVNGQKTRVGTINSEYDRVEQLFHGPQLSPRPNITEGMNRQVQISRNNTARGSQVSESRVCTASTTTDDSMQEFGSGIPILKKVSTKGSNKNGNSNTTKKKNVLKRPKENTTKNAKRNEWVS</sequence>
<evidence type="ECO:0000256" key="9">
    <source>
        <dbReference type="SAM" id="MobiDB-lite"/>
    </source>
</evidence>
<dbReference type="Pfam" id="PF00001">
    <property type="entry name" value="7tm_1"/>
    <property type="match status" value="1"/>
</dbReference>
<evidence type="ECO:0000313" key="13">
    <source>
        <dbReference type="Proteomes" id="UP001201812"/>
    </source>
</evidence>
<dbReference type="InterPro" id="IPR017452">
    <property type="entry name" value="GPCR_Rhodpsn_7TM"/>
</dbReference>
<keyword evidence="4 10" id="KW-1133">Transmembrane helix</keyword>
<evidence type="ECO:0000256" key="2">
    <source>
        <dbReference type="ARBA" id="ARBA00022475"/>
    </source>
</evidence>
<name>A0AAD4NBU9_9BILA</name>
<dbReference type="GO" id="GO:0005886">
    <property type="term" value="C:plasma membrane"/>
    <property type="evidence" value="ECO:0007669"/>
    <property type="project" value="UniProtKB-SubCell"/>
</dbReference>
<feature type="region of interest" description="Disordered" evidence="9">
    <location>
        <begin position="418"/>
        <end position="495"/>
    </location>
</feature>
<feature type="transmembrane region" description="Helical" evidence="10">
    <location>
        <begin position="32"/>
        <end position="54"/>
    </location>
</feature>
<dbReference type="InterPro" id="IPR000276">
    <property type="entry name" value="GPCR_Rhodpsn"/>
</dbReference>
<evidence type="ECO:0000256" key="10">
    <source>
        <dbReference type="SAM" id="Phobius"/>
    </source>
</evidence>
<reference evidence="12" key="1">
    <citation type="submission" date="2022-01" db="EMBL/GenBank/DDBJ databases">
        <title>Genome Sequence Resource for Two Populations of Ditylenchus destructor, the Migratory Endoparasitic Phytonematode.</title>
        <authorList>
            <person name="Zhang H."/>
            <person name="Lin R."/>
            <person name="Xie B."/>
        </authorList>
    </citation>
    <scope>NUCLEOTIDE SEQUENCE</scope>
    <source>
        <strain evidence="12">BazhouSP</strain>
    </source>
</reference>
<dbReference type="GO" id="GO:0043005">
    <property type="term" value="C:neuron projection"/>
    <property type="evidence" value="ECO:0007669"/>
    <property type="project" value="TreeGrafter"/>
</dbReference>
<dbReference type="Gene3D" id="1.20.1070.10">
    <property type="entry name" value="Rhodopsin 7-helix transmembrane proteins"/>
    <property type="match status" value="1"/>
</dbReference>
<evidence type="ECO:0000256" key="5">
    <source>
        <dbReference type="ARBA" id="ARBA00023040"/>
    </source>
</evidence>
<evidence type="ECO:0000313" key="12">
    <source>
        <dbReference type="EMBL" id="KAI1725423.1"/>
    </source>
</evidence>
<keyword evidence="13" id="KW-1185">Reference proteome</keyword>
<feature type="compositionally biased region" description="Low complexity" evidence="9">
    <location>
        <begin position="455"/>
        <end position="470"/>
    </location>
</feature>
<dbReference type="GO" id="GO:0004930">
    <property type="term" value="F:G protein-coupled receptor activity"/>
    <property type="evidence" value="ECO:0007669"/>
    <property type="project" value="UniProtKB-KW"/>
</dbReference>
<evidence type="ECO:0000259" key="11">
    <source>
        <dbReference type="PROSITE" id="PS50262"/>
    </source>
</evidence>
<evidence type="ECO:0000256" key="3">
    <source>
        <dbReference type="ARBA" id="ARBA00022692"/>
    </source>
</evidence>
<evidence type="ECO:0000256" key="4">
    <source>
        <dbReference type="ARBA" id="ARBA00022989"/>
    </source>
</evidence>
<accession>A0AAD4NBU9</accession>
<evidence type="ECO:0000256" key="8">
    <source>
        <dbReference type="ARBA" id="ARBA00023224"/>
    </source>
</evidence>
<dbReference type="GO" id="GO:0042277">
    <property type="term" value="F:peptide binding"/>
    <property type="evidence" value="ECO:0007669"/>
    <property type="project" value="TreeGrafter"/>
</dbReference>
<feature type="compositionally biased region" description="Polar residues" evidence="9">
    <location>
        <begin position="418"/>
        <end position="442"/>
    </location>
</feature>
<feature type="transmembrane region" description="Helical" evidence="10">
    <location>
        <begin position="194"/>
        <end position="214"/>
    </location>
</feature>
<feature type="compositionally biased region" description="Basic and acidic residues" evidence="9">
    <location>
        <begin position="479"/>
        <end position="495"/>
    </location>
</feature>
<dbReference type="PROSITE" id="PS50262">
    <property type="entry name" value="G_PROTEIN_RECEP_F1_2"/>
    <property type="match status" value="1"/>
</dbReference>
<feature type="transmembrane region" description="Helical" evidence="10">
    <location>
        <begin position="144"/>
        <end position="165"/>
    </location>
</feature>
<dbReference type="PANTHER" id="PTHR24229:SF40">
    <property type="entry name" value="ALLATOSTATIN C RECEPTOR 1-RELATED"/>
    <property type="match status" value="1"/>
</dbReference>
<dbReference type="SUPFAM" id="SSF81321">
    <property type="entry name" value="Family A G protein-coupled receptor-like"/>
    <property type="match status" value="1"/>
</dbReference>
<feature type="transmembrane region" description="Helical" evidence="10">
    <location>
        <begin position="66"/>
        <end position="94"/>
    </location>
</feature>
<keyword evidence="2" id="KW-1003">Cell membrane</keyword>
<evidence type="ECO:0000256" key="1">
    <source>
        <dbReference type="ARBA" id="ARBA00004651"/>
    </source>
</evidence>
<organism evidence="12 13">
    <name type="scientific">Ditylenchus destructor</name>
    <dbReference type="NCBI Taxonomy" id="166010"/>
    <lineage>
        <taxon>Eukaryota</taxon>
        <taxon>Metazoa</taxon>
        <taxon>Ecdysozoa</taxon>
        <taxon>Nematoda</taxon>
        <taxon>Chromadorea</taxon>
        <taxon>Rhabditida</taxon>
        <taxon>Tylenchina</taxon>
        <taxon>Tylenchomorpha</taxon>
        <taxon>Sphaerularioidea</taxon>
        <taxon>Anguinidae</taxon>
        <taxon>Anguininae</taxon>
        <taxon>Ditylenchus</taxon>
    </lineage>
</organism>
<keyword evidence="3 10" id="KW-0812">Transmembrane</keyword>
<keyword evidence="6 10" id="KW-0472">Membrane</keyword>
<comment type="caution">
    <text evidence="12">The sequence shown here is derived from an EMBL/GenBank/DDBJ whole genome shotgun (WGS) entry which is preliminary data.</text>
</comment>
<evidence type="ECO:0000256" key="6">
    <source>
        <dbReference type="ARBA" id="ARBA00023136"/>
    </source>
</evidence>
<keyword evidence="7 12" id="KW-0675">Receptor</keyword>
<dbReference type="EMBL" id="JAKKPZ010000002">
    <property type="protein sequence ID" value="KAI1725423.1"/>
    <property type="molecule type" value="Genomic_DNA"/>
</dbReference>
<feature type="transmembrane region" description="Helical" evidence="10">
    <location>
        <begin position="243"/>
        <end position="269"/>
    </location>
</feature>
<dbReference type="AlphaFoldDB" id="A0AAD4NBU9"/>
<comment type="subcellular location">
    <subcellularLocation>
        <location evidence="1">Cell membrane</location>
        <topology evidence="1">Multi-pass membrane protein</topology>
    </subcellularLocation>
</comment>
<dbReference type="Proteomes" id="UP001201812">
    <property type="component" value="Unassembled WGS sequence"/>
</dbReference>
<evidence type="ECO:0000256" key="7">
    <source>
        <dbReference type="ARBA" id="ARBA00023170"/>
    </source>
</evidence>
<dbReference type="PANTHER" id="PTHR24229">
    <property type="entry name" value="NEUROPEPTIDES RECEPTOR"/>
    <property type="match status" value="1"/>
</dbReference>
<feature type="transmembrane region" description="Helical" evidence="10">
    <location>
        <begin position="114"/>
        <end position="132"/>
    </location>
</feature>